<accession>A0A0V0Y8Y3</accession>
<name>A0A0V0Y8Y3_TRIPS</name>
<evidence type="ECO:0000313" key="3">
    <source>
        <dbReference type="Proteomes" id="UP000054815"/>
    </source>
</evidence>
<evidence type="ECO:0000256" key="1">
    <source>
        <dbReference type="SAM" id="Phobius"/>
    </source>
</evidence>
<dbReference type="AlphaFoldDB" id="A0A0V0Y8Y3"/>
<protein>
    <submittedName>
        <fullName evidence="2">Uncharacterized protein</fullName>
    </submittedName>
</protein>
<organism evidence="2 3">
    <name type="scientific">Trichinella pseudospiralis</name>
    <name type="common">Parasitic roundworm</name>
    <dbReference type="NCBI Taxonomy" id="6337"/>
    <lineage>
        <taxon>Eukaryota</taxon>
        <taxon>Metazoa</taxon>
        <taxon>Ecdysozoa</taxon>
        <taxon>Nematoda</taxon>
        <taxon>Enoplea</taxon>
        <taxon>Dorylaimia</taxon>
        <taxon>Trichinellida</taxon>
        <taxon>Trichinellidae</taxon>
        <taxon>Trichinella</taxon>
    </lineage>
</organism>
<reference evidence="2 3" key="1">
    <citation type="submission" date="2015-01" db="EMBL/GenBank/DDBJ databases">
        <title>Evolution of Trichinella species and genotypes.</title>
        <authorList>
            <person name="Korhonen P.K."/>
            <person name="Edoardo P."/>
            <person name="Giuseppe L.R."/>
            <person name="Gasser R.B."/>
        </authorList>
    </citation>
    <scope>NUCLEOTIDE SEQUENCE [LARGE SCALE GENOMIC DNA]</scope>
    <source>
        <strain evidence="2">ISS141</strain>
    </source>
</reference>
<evidence type="ECO:0000313" key="2">
    <source>
        <dbReference type="EMBL" id="KRX96894.1"/>
    </source>
</evidence>
<dbReference type="EMBL" id="JYDU01000038">
    <property type="protein sequence ID" value="KRX96894.1"/>
    <property type="molecule type" value="Genomic_DNA"/>
</dbReference>
<gene>
    <name evidence="2" type="ORF">T4E_3122</name>
</gene>
<keyword evidence="1" id="KW-0472">Membrane</keyword>
<feature type="transmembrane region" description="Helical" evidence="1">
    <location>
        <begin position="20"/>
        <end position="42"/>
    </location>
</feature>
<dbReference type="Proteomes" id="UP000054815">
    <property type="component" value="Unassembled WGS sequence"/>
</dbReference>
<proteinExistence type="predicted"/>
<keyword evidence="1" id="KW-0812">Transmembrane</keyword>
<comment type="caution">
    <text evidence="2">The sequence shown here is derived from an EMBL/GenBank/DDBJ whole genome shotgun (WGS) entry which is preliminary data.</text>
</comment>
<keyword evidence="1" id="KW-1133">Transmembrane helix</keyword>
<sequence>MVDFKFKVLENLFLFFPPGVLFVPELVEIPFCFFSIFLWPWLRCSEELEQAIFVSSLRNGIASLRRNTYF</sequence>